<comment type="caution">
    <text evidence="3">The sequence shown here is derived from an EMBL/GenBank/DDBJ whole genome shotgun (WGS) entry which is preliminary data.</text>
</comment>
<feature type="region of interest" description="Disordered" evidence="1">
    <location>
        <begin position="1"/>
        <end position="31"/>
    </location>
</feature>
<dbReference type="InterPro" id="IPR008258">
    <property type="entry name" value="Transglycosylase_SLT_dom_1"/>
</dbReference>
<organism evidence="3 4">
    <name type="scientific">Methylomonas methanica</name>
    <dbReference type="NCBI Taxonomy" id="421"/>
    <lineage>
        <taxon>Bacteria</taxon>
        <taxon>Pseudomonadati</taxon>
        <taxon>Pseudomonadota</taxon>
        <taxon>Gammaproteobacteria</taxon>
        <taxon>Methylococcales</taxon>
        <taxon>Methylococcaceae</taxon>
        <taxon>Methylomonas</taxon>
    </lineage>
</organism>
<sequence length="294" mass="33032">MSPNEKSRHKNILGGAHKPSPPSDNPRHHCPSVYRVKRRVRPNSKDRITAKKEVFRTYRIFSKVVNSRQNQYSEFAMSIIHSKIQEFKLPGISIQNTVKHLWIGMIGGLCIIGQPIESMAADSIQANSNSQHITASTIKLRNTLWGQVASRHRLDPYILYAVALVESANSDDYATITPWPWALNKSGKSIISTTKQEAQHVLLKTLTEGNRHIDIGLMQINLYWHGHKVDKPEQLLNPVTNLEIGANILAEAIQSSPTNLELGIGRYHSWQSAQSAVQYGQRVIAVANQIRTLI</sequence>
<evidence type="ECO:0000313" key="4">
    <source>
        <dbReference type="Proteomes" id="UP000295649"/>
    </source>
</evidence>
<keyword evidence="4" id="KW-1185">Reference proteome</keyword>
<dbReference type="SUPFAM" id="SSF53955">
    <property type="entry name" value="Lysozyme-like"/>
    <property type="match status" value="1"/>
</dbReference>
<evidence type="ECO:0000259" key="2">
    <source>
        <dbReference type="Pfam" id="PF01464"/>
    </source>
</evidence>
<dbReference type="Proteomes" id="UP000295649">
    <property type="component" value="Unassembled WGS sequence"/>
</dbReference>
<proteinExistence type="predicted"/>
<evidence type="ECO:0000313" key="3">
    <source>
        <dbReference type="EMBL" id="TCV86207.1"/>
    </source>
</evidence>
<protein>
    <submittedName>
        <fullName evidence="3">Transglycosylase-like protein with SLT domain</fullName>
    </submittedName>
</protein>
<name>A0ABY2CTK4_METMH</name>
<feature type="domain" description="Transglycosylase SLT" evidence="2">
    <location>
        <begin position="144"/>
        <end position="268"/>
    </location>
</feature>
<dbReference type="Pfam" id="PF01464">
    <property type="entry name" value="SLT"/>
    <property type="match status" value="1"/>
</dbReference>
<evidence type="ECO:0000256" key="1">
    <source>
        <dbReference type="SAM" id="MobiDB-lite"/>
    </source>
</evidence>
<dbReference type="Gene3D" id="1.10.530.10">
    <property type="match status" value="1"/>
</dbReference>
<gene>
    <name evidence="3" type="ORF">EDE11_104151</name>
</gene>
<reference evidence="3 4" key="1">
    <citation type="submission" date="2019-03" db="EMBL/GenBank/DDBJ databases">
        <title>Systems level insights into methane cycling in arid and semi-arid ecosystems.</title>
        <authorList>
            <person name="Kalyuzhnaya M."/>
        </authorList>
    </citation>
    <scope>NUCLEOTIDE SEQUENCE [LARGE SCALE GENOMIC DNA]</scope>
    <source>
        <strain evidence="3 4">S-1</strain>
    </source>
</reference>
<dbReference type="InterPro" id="IPR023346">
    <property type="entry name" value="Lysozyme-like_dom_sf"/>
</dbReference>
<accession>A0ABY2CTK4</accession>
<dbReference type="EMBL" id="SMCN01000004">
    <property type="protein sequence ID" value="TCV86207.1"/>
    <property type="molecule type" value="Genomic_DNA"/>
</dbReference>